<feature type="region of interest" description="Disordered" evidence="1">
    <location>
        <begin position="1"/>
        <end position="64"/>
    </location>
</feature>
<evidence type="ECO:0000313" key="3">
    <source>
        <dbReference type="Proteomes" id="UP000462362"/>
    </source>
</evidence>
<dbReference type="AlphaFoldDB" id="A0A844LJH9"/>
<comment type="caution">
    <text evidence="2">The sequence shown here is derived from an EMBL/GenBank/DDBJ whole genome shotgun (WGS) entry which is preliminary data.</text>
</comment>
<feature type="compositionally biased region" description="Basic and acidic residues" evidence="1">
    <location>
        <begin position="243"/>
        <end position="262"/>
    </location>
</feature>
<feature type="region of interest" description="Disordered" evidence="1">
    <location>
        <begin position="229"/>
        <end position="262"/>
    </location>
</feature>
<dbReference type="EMBL" id="WNCL01000134">
    <property type="protein sequence ID" value="MTU44599.1"/>
    <property type="molecule type" value="Genomic_DNA"/>
</dbReference>
<proteinExistence type="predicted"/>
<sequence length="262" mass="27531">MGSKKKAALHGLSKKERKALEKKAEALRAELAEREAAKAAKKGKKSKDEKPAKKGKSAKLAPVVAAESIETEALTVTPAAADAKAERKAKRAAKAAKEGADESTPASKIAAAARAVIEGNSTPDAVADAEDSLAAALEANPGETIEEIQARVAARRQARADGVTEAEIQARVTKAKAARMPDAREGETEVEYQQRRLAEKKADKPVALAAAGEAVEAIRQAVEVVETETGREFAAGESVATDDFAKPSEAPRELEEGRNGYK</sequence>
<feature type="non-terminal residue" evidence="2">
    <location>
        <position position="262"/>
    </location>
</feature>
<accession>A0A844LJH9</accession>
<protein>
    <submittedName>
        <fullName evidence="2">Uncharacterized protein</fullName>
    </submittedName>
</protein>
<reference evidence="2 3" key="1">
    <citation type="journal article" date="2019" name="Nat. Med.">
        <title>A library of human gut bacterial isolates paired with longitudinal multiomics data enables mechanistic microbiome research.</title>
        <authorList>
            <person name="Poyet M."/>
            <person name="Groussin M."/>
            <person name="Gibbons S.M."/>
            <person name="Avila-Pacheco J."/>
            <person name="Jiang X."/>
            <person name="Kearney S.M."/>
            <person name="Perrotta A.R."/>
            <person name="Berdy B."/>
            <person name="Zhao S."/>
            <person name="Lieberman T.D."/>
            <person name="Swanson P.K."/>
            <person name="Smith M."/>
            <person name="Roesemann S."/>
            <person name="Alexander J.E."/>
            <person name="Rich S.A."/>
            <person name="Livny J."/>
            <person name="Vlamakis H."/>
            <person name="Clish C."/>
            <person name="Bullock K."/>
            <person name="Deik A."/>
            <person name="Scott J."/>
            <person name="Pierce K.A."/>
            <person name="Xavier R.J."/>
            <person name="Alm E.J."/>
        </authorList>
    </citation>
    <scope>NUCLEOTIDE SEQUENCE [LARGE SCALE GENOMIC DNA]</scope>
    <source>
        <strain evidence="2 3">BIOML-A2</strain>
    </source>
</reference>
<gene>
    <name evidence="2" type="ORF">GMD42_13655</name>
</gene>
<evidence type="ECO:0000313" key="2">
    <source>
        <dbReference type="EMBL" id="MTU44599.1"/>
    </source>
</evidence>
<evidence type="ECO:0000256" key="1">
    <source>
        <dbReference type="SAM" id="MobiDB-lite"/>
    </source>
</evidence>
<feature type="region of interest" description="Disordered" evidence="1">
    <location>
        <begin position="76"/>
        <end position="108"/>
    </location>
</feature>
<name>A0A844LJH9_9BURK</name>
<organism evidence="2 3">
    <name type="scientific">Parasutterella excrementihominis</name>
    <dbReference type="NCBI Taxonomy" id="487175"/>
    <lineage>
        <taxon>Bacteria</taxon>
        <taxon>Pseudomonadati</taxon>
        <taxon>Pseudomonadota</taxon>
        <taxon>Betaproteobacteria</taxon>
        <taxon>Burkholderiales</taxon>
        <taxon>Sutterellaceae</taxon>
        <taxon>Parasutterella</taxon>
    </lineage>
</organism>
<feature type="compositionally biased region" description="Basic and acidic residues" evidence="1">
    <location>
        <begin position="18"/>
        <end position="38"/>
    </location>
</feature>
<dbReference type="Proteomes" id="UP000462362">
    <property type="component" value="Unassembled WGS sequence"/>
</dbReference>